<comment type="cofactor">
    <cofactor evidence="1">
        <name>Cu(2+)</name>
        <dbReference type="ChEBI" id="CHEBI:29036"/>
    </cofactor>
</comment>
<evidence type="ECO:0000256" key="6">
    <source>
        <dbReference type="SAM" id="SignalP"/>
    </source>
</evidence>
<dbReference type="InterPro" id="IPR000945">
    <property type="entry name" value="DBH-like"/>
</dbReference>
<dbReference type="PANTHER" id="PTHR10157">
    <property type="entry name" value="DOPAMINE BETA HYDROXYLASE RELATED"/>
    <property type="match status" value="1"/>
</dbReference>
<dbReference type="InterPro" id="IPR014784">
    <property type="entry name" value="Cu2_ascorb_mOase-like_C"/>
</dbReference>
<protein>
    <recommendedName>
        <fullName evidence="7">DOMON domain-containing protein</fullName>
    </recommendedName>
</protein>
<dbReference type="Proteomes" id="UP001642483">
    <property type="component" value="Unassembled WGS sequence"/>
</dbReference>
<evidence type="ECO:0000313" key="8">
    <source>
        <dbReference type="EMBL" id="CAK8671832.1"/>
    </source>
</evidence>
<evidence type="ECO:0000256" key="1">
    <source>
        <dbReference type="ARBA" id="ARBA00001973"/>
    </source>
</evidence>
<evidence type="ECO:0000313" key="9">
    <source>
        <dbReference type="Proteomes" id="UP001642483"/>
    </source>
</evidence>
<dbReference type="SUPFAM" id="SSF49344">
    <property type="entry name" value="CBD9-like"/>
    <property type="match status" value="2"/>
</dbReference>
<dbReference type="EMBL" id="CAWYQH010000001">
    <property type="protein sequence ID" value="CAK8671832.1"/>
    <property type="molecule type" value="Genomic_DNA"/>
</dbReference>
<dbReference type="PROSITE" id="PS50836">
    <property type="entry name" value="DOMON"/>
    <property type="match status" value="2"/>
</dbReference>
<dbReference type="InterPro" id="IPR024548">
    <property type="entry name" value="Cu2_monoox_C"/>
</dbReference>
<name>A0ABP0EWN1_CLALP</name>
<evidence type="ECO:0000256" key="2">
    <source>
        <dbReference type="ARBA" id="ARBA00010676"/>
    </source>
</evidence>
<keyword evidence="6" id="KW-0732">Signal</keyword>
<comment type="similarity">
    <text evidence="2">Belongs to the copper type II ascorbate-dependent monooxygenase family.</text>
</comment>
<dbReference type="InterPro" id="IPR005018">
    <property type="entry name" value="DOMON_domain"/>
</dbReference>
<dbReference type="Pfam" id="PF03351">
    <property type="entry name" value="DOMON"/>
    <property type="match status" value="2"/>
</dbReference>
<dbReference type="PRINTS" id="PR00767">
    <property type="entry name" value="DBMONOXGNASE"/>
</dbReference>
<keyword evidence="4" id="KW-0325">Glycoprotein</keyword>
<dbReference type="CDD" id="cd09631">
    <property type="entry name" value="DOMON_DOH"/>
    <property type="match status" value="2"/>
</dbReference>
<keyword evidence="9" id="KW-1185">Reference proteome</keyword>
<feature type="domain" description="DOMON" evidence="7">
    <location>
        <begin position="36"/>
        <end position="150"/>
    </location>
</feature>
<feature type="region of interest" description="Disordered" evidence="5">
    <location>
        <begin position="843"/>
        <end position="864"/>
    </location>
</feature>
<comment type="caution">
    <text evidence="8">The sequence shown here is derived from an EMBL/GenBank/DDBJ whole genome shotgun (WGS) entry which is preliminary data.</text>
</comment>
<evidence type="ECO:0000256" key="5">
    <source>
        <dbReference type="SAM" id="MobiDB-lite"/>
    </source>
</evidence>
<dbReference type="Gene3D" id="2.60.40.1210">
    <property type="entry name" value="Cellobiose dehydrogenase, cytochrome domain"/>
    <property type="match status" value="2"/>
</dbReference>
<dbReference type="InterPro" id="IPR045266">
    <property type="entry name" value="DOH_DOMON"/>
</dbReference>
<dbReference type="InterPro" id="IPR028460">
    <property type="entry name" value="Tbh/DBH"/>
</dbReference>
<dbReference type="Pfam" id="PF01082">
    <property type="entry name" value="Cu2_monooxygen"/>
    <property type="match status" value="1"/>
</dbReference>
<dbReference type="SUPFAM" id="SSF49742">
    <property type="entry name" value="PHM/PNGase F"/>
    <property type="match status" value="2"/>
</dbReference>
<dbReference type="Pfam" id="PF03712">
    <property type="entry name" value="Cu2_monoox_C"/>
    <property type="match status" value="1"/>
</dbReference>
<dbReference type="Gene3D" id="2.60.120.230">
    <property type="match status" value="1"/>
</dbReference>
<evidence type="ECO:0000256" key="4">
    <source>
        <dbReference type="ARBA" id="ARBA00023180"/>
    </source>
</evidence>
<feature type="signal peptide" evidence="6">
    <location>
        <begin position="1"/>
        <end position="18"/>
    </location>
</feature>
<feature type="chain" id="PRO_5045355978" description="DOMON domain-containing protein" evidence="6">
    <location>
        <begin position="19"/>
        <end position="890"/>
    </location>
</feature>
<keyword evidence="3" id="KW-1015">Disulfide bond</keyword>
<dbReference type="Gene3D" id="2.60.120.310">
    <property type="entry name" value="Copper type II, ascorbate-dependent monooxygenase, N-terminal domain"/>
    <property type="match status" value="1"/>
</dbReference>
<organism evidence="8 9">
    <name type="scientific">Clavelina lepadiformis</name>
    <name type="common">Light-bulb sea squirt</name>
    <name type="synonym">Ascidia lepadiformis</name>
    <dbReference type="NCBI Taxonomy" id="159417"/>
    <lineage>
        <taxon>Eukaryota</taxon>
        <taxon>Metazoa</taxon>
        <taxon>Chordata</taxon>
        <taxon>Tunicata</taxon>
        <taxon>Ascidiacea</taxon>
        <taxon>Aplousobranchia</taxon>
        <taxon>Clavelinidae</taxon>
        <taxon>Clavelina</taxon>
    </lineage>
</organism>
<proteinExistence type="inferred from homology"/>
<dbReference type="SMART" id="SM00664">
    <property type="entry name" value="DoH"/>
    <property type="match status" value="2"/>
</dbReference>
<dbReference type="InterPro" id="IPR036939">
    <property type="entry name" value="Cu2_ascorb_mOase_N_sf"/>
</dbReference>
<dbReference type="InterPro" id="IPR008977">
    <property type="entry name" value="PHM/PNGase_F_dom_sf"/>
</dbReference>
<dbReference type="PANTHER" id="PTHR10157:SF23">
    <property type="entry name" value="MOXD1 HOMOLOG 1"/>
    <property type="match status" value="1"/>
</dbReference>
<gene>
    <name evidence="8" type="ORF">CVLEPA_LOCUS866</name>
</gene>
<accession>A0ABP0EWN1</accession>
<sequence>MADCWPVVFAFLVGSIVAEVVPTEDYLHNARLDNDGNVEMFWKFNDTHITFEVYARTRGWIGIGISPNGGMANADIFVGWVKDGIAYVTDRHGSGGNGYPAKDTEQNVELLDGSECDGWTMIKFQRQIAACEEFDLEITGDTLKIIYAYGENDPKDEDLNKSDDYHGVNRGVKSMYLLDVAKSDEIMFPEGETHMSFDLLNDNFHVPSQDTYYNCRLHKLPTFTEKHHLVKVEPIIQPGNELHVHHILVYQCTRNLEDSLSFGTNAKCYGSNMPPDFESCSFVIQAWAIGGGAFYYPKHAGFPLGDRAAPKYVVVETHYDNPNIKPDIFDSSGLRFVYTSQLRQYDSGILEAGHTVSGYQQIIPPNAQSYLQYGECTDQCLEGAMKMKNLDQINVFAATMHSHLLGRGLTLKHVRNGTELSPISKDSSYDFNYQESRLLSEERILKVGDSLQVVCNYNSQDKTEITMGGLPTTREMCLVFVYFYPKIPLNFCQTSPEFNEFMSYFGIESTMLIGDGSVYEDLDAFLVLEPSQLANQTVAEVINSMEWNDETSAELSEAMRYIYRIENCVGPLGKPPQVEWYHPALSIDIPYVEENLTCNEPSTGWPTSNEASHCFVDTTPVTITTEATTPSNIVITPTEDYQHSAVLDNDEKFWMFWKFNETHITLEVYGQTTGWVGLGISPKGGMSNSDIFVGWVKDGIAHGTDRHGSDGNGYPPKDTEQNVELLDGSECDGWTMIKFQRQLAACEEFDLEISGDTLNIIYAYGENDPESEDLKGPDDYHGGNRGAKNLTLVGASKAGEVMLLDEENHLSIVIRNGAPVCVDPNVELPTSVDASLCGSDGASPIAATTTQPSVGDDETTTGSASMPRLSWAVSFMSLVSLFNGFRNSLA</sequence>
<feature type="domain" description="DOMON" evidence="7">
    <location>
        <begin position="651"/>
        <end position="765"/>
    </location>
</feature>
<evidence type="ECO:0000256" key="3">
    <source>
        <dbReference type="ARBA" id="ARBA00023157"/>
    </source>
</evidence>
<dbReference type="InterPro" id="IPR000323">
    <property type="entry name" value="Cu2_ascorb_mOase_N"/>
</dbReference>
<evidence type="ECO:0000259" key="7">
    <source>
        <dbReference type="PROSITE" id="PS50836"/>
    </source>
</evidence>
<reference evidence="8 9" key="1">
    <citation type="submission" date="2024-02" db="EMBL/GenBank/DDBJ databases">
        <authorList>
            <person name="Daric V."/>
            <person name="Darras S."/>
        </authorList>
    </citation>
    <scope>NUCLEOTIDE SEQUENCE [LARGE SCALE GENOMIC DNA]</scope>
</reference>